<feature type="domain" description="Resolvase/invertase-type recombinase catalytic" evidence="3">
    <location>
        <begin position="5"/>
        <end position="141"/>
    </location>
</feature>
<dbReference type="Proteomes" id="UP001156856">
    <property type="component" value="Unassembled WGS sequence"/>
</dbReference>
<evidence type="ECO:0000256" key="1">
    <source>
        <dbReference type="ARBA" id="ARBA00023125"/>
    </source>
</evidence>
<evidence type="ECO:0000313" key="7">
    <source>
        <dbReference type="Proteomes" id="UP001156856"/>
    </source>
</evidence>
<reference evidence="5" key="4">
    <citation type="submission" date="2023-01" db="EMBL/GenBank/DDBJ databases">
        <title>Draft genome sequence of Methylobacterium oxalidis strain NBRC 107715.</title>
        <authorList>
            <person name="Sun Q."/>
            <person name="Mori K."/>
        </authorList>
    </citation>
    <scope>NUCLEOTIDE SEQUENCE</scope>
    <source>
        <strain evidence="5">NBRC 107715</strain>
    </source>
</reference>
<evidence type="ECO:0000313" key="4">
    <source>
        <dbReference type="EMBL" id="GEP07943.1"/>
    </source>
</evidence>
<dbReference type="SUPFAM" id="SSF53041">
    <property type="entry name" value="Resolvase-like"/>
    <property type="match status" value="1"/>
</dbReference>
<dbReference type="InterPro" id="IPR050639">
    <property type="entry name" value="SSR_resolvase"/>
</dbReference>
<evidence type="ECO:0000313" key="5">
    <source>
        <dbReference type="EMBL" id="GLS66913.1"/>
    </source>
</evidence>
<sequence>MAEGKFVAYYRVSTARQGRSGLGLEAQQEAVRNYLNGGPWQLVAEVTEVESGKRDDRPKLKEAQRLCRLHGATLIIAKLDRLARNVAFVSSLMESGVEFTAVDFPQANRLTVHILAAVAEHEAAMISSRTKAALAQAKARGLKLGGNRGAVLTDDIRSKGNAAIRTRVAAHVADLEPVIRELQAEGITSLRRLATALNDRGIPTARGGQWQAVQVQRVLERLPGSQE</sequence>
<dbReference type="PANTHER" id="PTHR30461:SF2">
    <property type="entry name" value="SERINE RECOMBINASE PINE-RELATED"/>
    <property type="match status" value="1"/>
</dbReference>
<proteinExistence type="predicted"/>
<reference evidence="5" key="1">
    <citation type="journal article" date="2014" name="Int. J. Syst. Evol. Microbiol.">
        <title>Complete genome of a new Firmicutes species belonging to the dominant human colonic microbiota ('Ruminococcus bicirculans') reveals two chromosomes and a selective capacity to utilize plant glucans.</title>
        <authorList>
            <consortium name="NISC Comparative Sequencing Program"/>
            <person name="Wegmann U."/>
            <person name="Louis P."/>
            <person name="Goesmann A."/>
            <person name="Henrissat B."/>
            <person name="Duncan S.H."/>
            <person name="Flint H.J."/>
        </authorList>
    </citation>
    <scope>NUCLEOTIDE SEQUENCE</scope>
    <source>
        <strain evidence="5">NBRC 107715</strain>
    </source>
</reference>
<dbReference type="PANTHER" id="PTHR30461">
    <property type="entry name" value="DNA-INVERTASE FROM LAMBDOID PROPHAGE"/>
    <property type="match status" value="1"/>
</dbReference>
<dbReference type="InterPro" id="IPR036162">
    <property type="entry name" value="Resolvase-like_N_sf"/>
</dbReference>
<dbReference type="InterPro" id="IPR006119">
    <property type="entry name" value="Resolv_N"/>
</dbReference>
<dbReference type="GO" id="GO:0003677">
    <property type="term" value="F:DNA binding"/>
    <property type="evidence" value="ECO:0007669"/>
    <property type="project" value="UniProtKB-KW"/>
</dbReference>
<dbReference type="InterPro" id="IPR011109">
    <property type="entry name" value="DNA_bind_recombinase_dom"/>
</dbReference>
<dbReference type="Pfam" id="PF00239">
    <property type="entry name" value="Resolvase"/>
    <property type="match status" value="1"/>
</dbReference>
<dbReference type="Proteomes" id="UP000321960">
    <property type="component" value="Unassembled WGS sequence"/>
</dbReference>
<protein>
    <submittedName>
        <fullName evidence="4">Resolvase</fullName>
    </submittedName>
</protein>
<evidence type="ECO:0000256" key="2">
    <source>
        <dbReference type="ARBA" id="ARBA00023172"/>
    </source>
</evidence>
<keyword evidence="2" id="KW-0233">DNA recombination</keyword>
<reference evidence="7" key="2">
    <citation type="journal article" date="2019" name="Int. J. Syst. Evol. Microbiol.">
        <title>The Global Catalogue of Microorganisms (GCM) 10K type strain sequencing project: providing services to taxonomists for standard genome sequencing and annotation.</title>
        <authorList>
            <consortium name="The Broad Institute Genomics Platform"/>
            <consortium name="The Broad Institute Genome Sequencing Center for Infectious Disease"/>
            <person name="Wu L."/>
            <person name="Ma J."/>
        </authorList>
    </citation>
    <scope>NUCLEOTIDE SEQUENCE [LARGE SCALE GENOMIC DNA]</scope>
    <source>
        <strain evidence="7">NBRC 107715</strain>
    </source>
</reference>
<accession>A0A512JDB3</accession>
<evidence type="ECO:0000259" key="3">
    <source>
        <dbReference type="PROSITE" id="PS51736"/>
    </source>
</evidence>
<organism evidence="4 6">
    <name type="scientific">Methylobacterium oxalidis</name>
    <dbReference type="NCBI Taxonomy" id="944322"/>
    <lineage>
        <taxon>Bacteria</taxon>
        <taxon>Pseudomonadati</taxon>
        <taxon>Pseudomonadota</taxon>
        <taxon>Alphaproteobacteria</taxon>
        <taxon>Hyphomicrobiales</taxon>
        <taxon>Methylobacteriaceae</taxon>
        <taxon>Methylobacterium</taxon>
    </lineage>
</organism>
<keyword evidence="1" id="KW-0238">DNA-binding</keyword>
<evidence type="ECO:0000313" key="6">
    <source>
        <dbReference type="Proteomes" id="UP000321960"/>
    </source>
</evidence>
<dbReference type="EMBL" id="BSPK01000108">
    <property type="protein sequence ID" value="GLS66913.1"/>
    <property type="molecule type" value="Genomic_DNA"/>
</dbReference>
<dbReference type="CDD" id="cd00338">
    <property type="entry name" value="Ser_Recombinase"/>
    <property type="match status" value="1"/>
</dbReference>
<name>A0A512JDB3_9HYPH</name>
<dbReference type="PROSITE" id="PS51736">
    <property type="entry name" value="RECOMBINASES_3"/>
    <property type="match status" value="1"/>
</dbReference>
<dbReference type="Gene3D" id="3.40.50.1390">
    <property type="entry name" value="Resolvase, N-terminal catalytic domain"/>
    <property type="match status" value="1"/>
</dbReference>
<comment type="caution">
    <text evidence="4">The sequence shown here is derived from an EMBL/GenBank/DDBJ whole genome shotgun (WGS) entry which is preliminary data.</text>
</comment>
<dbReference type="RefSeq" id="WP_147029328.1">
    <property type="nucleotide sequence ID" value="NZ_BJZU01000213.1"/>
</dbReference>
<dbReference type="GO" id="GO:0000150">
    <property type="term" value="F:DNA strand exchange activity"/>
    <property type="evidence" value="ECO:0007669"/>
    <property type="project" value="InterPro"/>
</dbReference>
<dbReference type="AlphaFoldDB" id="A0A512JDB3"/>
<dbReference type="EMBL" id="BJZU01000213">
    <property type="protein sequence ID" value="GEP07943.1"/>
    <property type="molecule type" value="Genomic_DNA"/>
</dbReference>
<gene>
    <name evidence="5" type="ORF">GCM10007888_52960</name>
    <name evidence="4" type="ORF">MOX02_59810</name>
</gene>
<keyword evidence="7" id="KW-1185">Reference proteome</keyword>
<dbReference type="SMART" id="SM00857">
    <property type="entry name" value="Resolvase"/>
    <property type="match status" value="1"/>
</dbReference>
<reference evidence="4 6" key="3">
    <citation type="submission" date="2019-07" db="EMBL/GenBank/DDBJ databases">
        <title>Whole genome shotgun sequence of Methylobacterium oxalidis NBRC 107715.</title>
        <authorList>
            <person name="Hosoyama A."/>
            <person name="Uohara A."/>
            <person name="Ohji S."/>
            <person name="Ichikawa N."/>
        </authorList>
    </citation>
    <scope>NUCLEOTIDE SEQUENCE [LARGE SCALE GENOMIC DNA]</scope>
    <source>
        <strain evidence="4 6">NBRC 107715</strain>
    </source>
</reference>
<dbReference type="Pfam" id="PF07508">
    <property type="entry name" value="Recombinase"/>
    <property type="match status" value="1"/>
</dbReference>
<dbReference type="OrthoDB" id="2290206at2"/>